<dbReference type="Proteomes" id="UP000075881">
    <property type="component" value="Unassembled WGS sequence"/>
</dbReference>
<accession>A0A182KIQ8</accession>
<evidence type="ECO:0000313" key="1">
    <source>
        <dbReference type="EnsemblMetazoa" id="ACHR014326-PA"/>
    </source>
</evidence>
<keyword evidence="2" id="KW-1185">Reference proteome</keyword>
<protein>
    <submittedName>
        <fullName evidence="1">Uncharacterized protein</fullName>
    </submittedName>
</protein>
<reference evidence="1" key="2">
    <citation type="submission" date="2020-05" db="UniProtKB">
        <authorList>
            <consortium name="EnsemblMetazoa"/>
        </authorList>
    </citation>
    <scope>IDENTIFICATION</scope>
    <source>
        <strain evidence="1">ACHKN1017</strain>
    </source>
</reference>
<dbReference type="EnsemblMetazoa" id="ACHR014326-RA">
    <property type="protein sequence ID" value="ACHR014326-PA"/>
    <property type="gene ID" value="ACHR014326"/>
</dbReference>
<sequence>MVDAGNTTATVRRLTSHVGIRTTRGATSRLNLSVVGTAHRTETDRRRNRLGIEIVHTVVRTDTGNIQDASRLGATSVRVEVSVRQWLIKSKQTGIREDCFRVLRIIGTEQIGLSVGEQGTSWVQTYNSVQLSVLMLSSVCRHMRTQAVTDQVNVVAGCTSSRHDGVDHARNHLTDSAHPVAGGNVVDCLRSCTPVHVHDVELTDADEVILDAPVQAGILTLQETVNQEAGRMSRIEVASGH</sequence>
<evidence type="ECO:0000313" key="2">
    <source>
        <dbReference type="Proteomes" id="UP000075881"/>
    </source>
</evidence>
<name>A0A182KIQ8_9DIPT</name>
<dbReference type="AlphaFoldDB" id="A0A182KIQ8"/>
<proteinExistence type="predicted"/>
<reference evidence="2" key="1">
    <citation type="submission" date="2013-03" db="EMBL/GenBank/DDBJ databases">
        <title>The Genome Sequence of Anopheles christyi ACHKN1017.</title>
        <authorList>
            <consortium name="The Broad Institute Genomics Platform"/>
            <person name="Neafsey D.E."/>
            <person name="Besansky N."/>
            <person name="Walker B."/>
            <person name="Young S.K."/>
            <person name="Zeng Q."/>
            <person name="Gargeya S."/>
            <person name="Fitzgerald M."/>
            <person name="Haas B."/>
            <person name="Abouelleil A."/>
            <person name="Allen A.W."/>
            <person name="Alvarado L."/>
            <person name="Arachchi H.M."/>
            <person name="Berlin A.M."/>
            <person name="Chapman S.B."/>
            <person name="Gainer-Dewar J."/>
            <person name="Goldberg J."/>
            <person name="Griggs A."/>
            <person name="Gujja S."/>
            <person name="Hansen M."/>
            <person name="Howarth C."/>
            <person name="Imamovic A."/>
            <person name="Ireland A."/>
            <person name="Larimer J."/>
            <person name="McCowan C."/>
            <person name="Murphy C."/>
            <person name="Pearson M."/>
            <person name="Poon T.W."/>
            <person name="Priest M."/>
            <person name="Roberts A."/>
            <person name="Saif S."/>
            <person name="Shea T."/>
            <person name="Sisk P."/>
            <person name="Sykes S."/>
            <person name="Wortman J."/>
            <person name="Nusbaum C."/>
            <person name="Birren B."/>
        </authorList>
    </citation>
    <scope>NUCLEOTIDE SEQUENCE [LARGE SCALE GENOMIC DNA]</scope>
    <source>
        <strain evidence="2">ACHKN1017</strain>
    </source>
</reference>
<dbReference type="VEuPathDB" id="VectorBase:ACHR014326"/>
<organism evidence="1 2">
    <name type="scientific">Anopheles christyi</name>
    <dbReference type="NCBI Taxonomy" id="43041"/>
    <lineage>
        <taxon>Eukaryota</taxon>
        <taxon>Metazoa</taxon>
        <taxon>Ecdysozoa</taxon>
        <taxon>Arthropoda</taxon>
        <taxon>Hexapoda</taxon>
        <taxon>Insecta</taxon>
        <taxon>Pterygota</taxon>
        <taxon>Neoptera</taxon>
        <taxon>Endopterygota</taxon>
        <taxon>Diptera</taxon>
        <taxon>Nematocera</taxon>
        <taxon>Culicoidea</taxon>
        <taxon>Culicidae</taxon>
        <taxon>Anophelinae</taxon>
        <taxon>Anopheles</taxon>
    </lineage>
</organism>